<feature type="transmembrane region" description="Helical" evidence="2">
    <location>
        <begin position="260"/>
        <end position="279"/>
    </location>
</feature>
<dbReference type="SUPFAM" id="SSF117074">
    <property type="entry name" value="Hypothetical protein PA1324"/>
    <property type="match status" value="1"/>
</dbReference>
<proteinExistence type="predicted"/>
<evidence type="ECO:0000313" key="5">
    <source>
        <dbReference type="Proteomes" id="UP000058446"/>
    </source>
</evidence>
<dbReference type="STRING" id="1408189.CLAC_00885"/>
<dbReference type="KEGG" id="clw:CLAC_00885"/>
<feature type="chain" id="PRO_5039629223" evidence="3">
    <location>
        <begin position="32"/>
        <end position="291"/>
    </location>
</feature>
<keyword evidence="2" id="KW-0812">Transmembrane</keyword>
<keyword evidence="3" id="KW-0732">Signal</keyword>
<evidence type="ECO:0000256" key="3">
    <source>
        <dbReference type="SAM" id="SignalP"/>
    </source>
</evidence>
<accession>A0A0K2GXL3</accession>
<dbReference type="RefSeq" id="WP_053411309.1">
    <property type="nucleotide sequence ID" value="NZ_CP006841.1"/>
</dbReference>
<keyword evidence="2" id="KW-1133">Transmembrane helix</keyword>
<dbReference type="EMBL" id="CP006841">
    <property type="protein sequence ID" value="ALA66525.1"/>
    <property type="molecule type" value="Genomic_DNA"/>
</dbReference>
<evidence type="ECO:0000256" key="2">
    <source>
        <dbReference type="SAM" id="Phobius"/>
    </source>
</evidence>
<dbReference type="OrthoDB" id="4426787at2"/>
<feature type="region of interest" description="Disordered" evidence="1">
    <location>
        <begin position="187"/>
        <end position="251"/>
    </location>
</feature>
<dbReference type="Proteomes" id="UP000058446">
    <property type="component" value="Chromosome"/>
</dbReference>
<feature type="compositionally biased region" description="Basic and acidic residues" evidence="1">
    <location>
        <begin position="237"/>
        <end position="249"/>
    </location>
</feature>
<dbReference type="GO" id="GO:0005975">
    <property type="term" value="P:carbohydrate metabolic process"/>
    <property type="evidence" value="ECO:0007669"/>
    <property type="project" value="UniProtKB-ARBA"/>
</dbReference>
<keyword evidence="2" id="KW-0472">Membrane</keyword>
<dbReference type="AlphaFoldDB" id="A0A0K2GXL3"/>
<name>A0A0K2GXL3_9CORY</name>
<evidence type="ECO:0000313" key="4">
    <source>
        <dbReference type="EMBL" id="ALA66525.1"/>
    </source>
</evidence>
<organism evidence="4 5">
    <name type="scientific">Corynebacterium lactis RW2-5</name>
    <dbReference type="NCBI Taxonomy" id="1408189"/>
    <lineage>
        <taxon>Bacteria</taxon>
        <taxon>Bacillati</taxon>
        <taxon>Actinomycetota</taxon>
        <taxon>Actinomycetes</taxon>
        <taxon>Mycobacteriales</taxon>
        <taxon>Corynebacteriaceae</taxon>
        <taxon>Corynebacterium</taxon>
    </lineage>
</organism>
<dbReference type="Gene3D" id="2.60.40.10">
    <property type="entry name" value="Immunoglobulins"/>
    <property type="match status" value="1"/>
</dbReference>
<protein>
    <submittedName>
        <fullName evidence="4">Surface anchored protein</fullName>
    </submittedName>
</protein>
<reference evidence="4 5" key="1">
    <citation type="submission" date="2013-10" db="EMBL/GenBank/DDBJ databases">
        <title>Complete genome sequence of Corynebacterium lactis DSM 45799(T), isolated from raw cow milk.</title>
        <authorList>
            <person name="Ruckert C."/>
            <person name="Albersmeier A."/>
            <person name="Lipski A."/>
            <person name="Kalinowski J."/>
        </authorList>
    </citation>
    <scope>NUCLEOTIDE SEQUENCE [LARGE SCALE GENOMIC DNA]</scope>
    <source>
        <strain evidence="4 5">RW2-5</strain>
    </source>
</reference>
<gene>
    <name evidence="4" type="ORF">CLAC_00885</name>
</gene>
<dbReference type="InterPro" id="IPR013783">
    <property type="entry name" value="Ig-like_fold"/>
</dbReference>
<evidence type="ECO:0000256" key="1">
    <source>
        <dbReference type="SAM" id="MobiDB-lite"/>
    </source>
</evidence>
<keyword evidence="5" id="KW-1185">Reference proteome</keyword>
<sequence length="291" mass="29581">MTSSQTARSRLIGRTAAIAVACGASLSVGLATGPGADMAAAAPVAGQTGVPNMERSVGTDVLTIQLTQGNPDDDGMAPSGAIAGVKIHLKRLSGIDPKNSADMARVEKATLEQNQGWPTDAHLWQVTDAEGKTRFEGLADGIYLVTSTAPGEGYREINSFLVAVPFHTVATNSNPVAGVIVAKTHTPGKPPVTPPTPPDVPEVPGVPPTKPGTPPSAPPSVPTTPNNSDSPPVPEQPDPHEKAPSEKTPKGPLAVTGAQVIGLVVVAAVLIGAGFVLIAGNRRKQEKKAGS</sequence>
<feature type="signal peptide" evidence="3">
    <location>
        <begin position="1"/>
        <end position="31"/>
    </location>
</feature>
<feature type="compositionally biased region" description="Pro residues" evidence="1">
    <location>
        <begin position="188"/>
        <end position="222"/>
    </location>
</feature>
<dbReference type="PATRIC" id="fig|1408189.4.peg.176"/>